<dbReference type="Pfam" id="PF00239">
    <property type="entry name" value="Resolvase"/>
    <property type="match status" value="1"/>
</dbReference>
<dbReference type="RefSeq" id="WP_188661201.1">
    <property type="nucleotide sequence ID" value="NZ_BMIH01000008.1"/>
</dbReference>
<dbReference type="GO" id="GO:0015074">
    <property type="term" value="P:DNA integration"/>
    <property type="evidence" value="ECO:0007669"/>
    <property type="project" value="UniProtKB-KW"/>
</dbReference>
<dbReference type="InterPro" id="IPR036162">
    <property type="entry name" value="Resolvase-like_N_sf"/>
</dbReference>
<evidence type="ECO:0000313" key="8">
    <source>
        <dbReference type="Proteomes" id="UP000623067"/>
    </source>
</evidence>
<organism evidence="7 8">
    <name type="scientific">Sphingomonas metalli</name>
    <dbReference type="NCBI Taxonomy" id="1779358"/>
    <lineage>
        <taxon>Bacteria</taxon>
        <taxon>Pseudomonadati</taxon>
        <taxon>Pseudomonadota</taxon>
        <taxon>Alphaproteobacteria</taxon>
        <taxon>Sphingomonadales</taxon>
        <taxon>Sphingomonadaceae</taxon>
        <taxon>Sphingomonas</taxon>
    </lineage>
</organism>
<dbReference type="PROSITE" id="PS00397">
    <property type="entry name" value="RECOMBINASES_1"/>
    <property type="match status" value="1"/>
</dbReference>
<dbReference type="AlphaFoldDB" id="A0A916TIF3"/>
<gene>
    <name evidence="7" type="ORF">GCM10011380_35890</name>
</gene>
<dbReference type="InterPro" id="IPR006119">
    <property type="entry name" value="Resolv_N"/>
</dbReference>
<dbReference type="PANTHER" id="PTHR30461:SF2">
    <property type="entry name" value="SERINE RECOMBINASE PINE-RELATED"/>
    <property type="match status" value="1"/>
</dbReference>
<dbReference type="EMBL" id="BMIH01000008">
    <property type="protein sequence ID" value="GGB43232.1"/>
    <property type="molecule type" value="Genomic_DNA"/>
</dbReference>
<evidence type="ECO:0000259" key="6">
    <source>
        <dbReference type="PROSITE" id="PS51736"/>
    </source>
</evidence>
<dbReference type="Gene3D" id="1.10.10.60">
    <property type="entry name" value="Homeodomain-like"/>
    <property type="match status" value="1"/>
</dbReference>
<dbReference type="GO" id="GO:0000150">
    <property type="term" value="F:DNA strand exchange activity"/>
    <property type="evidence" value="ECO:0007669"/>
    <property type="project" value="InterPro"/>
</dbReference>
<feature type="active site" description="O-(5'-phospho-DNA)-serine intermediate" evidence="4 5">
    <location>
        <position position="9"/>
    </location>
</feature>
<name>A0A916TIF3_9SPHN</name>
<reference evidence="7" key="1">
    <citation type="journal article" date="2014" name="Int. J. Syst. Evol. Microbiol.">
        <title>Complete genome sequence of Corynebacterium casei LMG S-19264T (=DSM 44701T), isolated from a smear-ripened cheese.</title>
        <authorList>
            <consortium name="US DOE Joint Genome Institute (JGI-PGF)"/>
            <person name="Walter F."/>
            <person name="Albersmeier A."/>
            <person name="Kalinowski J."/>
            <person name="Ruckert C."/>
        </authorList>
    </citation>
    <scope>NUCLEOTIDE SEQUENCE</scope>
    <source>
        <strain evidence="7">CGMCC 1.15330</strain>
    </source>
</reference>
<dbReference type="GO" id="GO:0003677">
    <property type="term" value="F:DNA binding"/>
    <property type="evidence" value="ECO:0007669"/>
    <property type="project" value="UniProtKB-KW"/>
</dbReference>
<dbReference type="PROSITE" id="PS00398">
    <property type="entry name" value="RECOMBINASES_2"/>
    <property type="match status" value="1"/>
</dbReference>
<dbReference type="SMART" id="SM00857">
    <property type="entry name" value="Resolvase"/>
    <property type="match status" value="1"/>
</dbReference>
<evidence type="ECO:0000256" key="2">
    <source>
        <dbReference type="ARBA" id="ARBA00023125"/>
    </source>
</evidence>
<evidence type="ECO:0000256" key="5">
    <source>
        <dbReference type="PROSITE-ProRule" id="PRU10137"/>
    </source>
</evidence>
<evidence type="ECO:0000313" key="7">
    <source>
        <dbReference type="EMBL" id="GGB43232.1"/>
    </source>
</evidence>
<dbReference type="Proteomes" id="UP000623067">
    <property type="component" value="Unassembled WGS sequence"/>
</dbReference>
<feature type="domain" description="Resolvase/invertase-type recombinase catalytic" evidence="6">
    <location>
        <begin position="1"/>
        <end position="134"/>
    </location>
</feature>
<dbReference type="InterPro" id="IPR006118">
    <property type="entry name" value="Recombinase_CS"/>
</dbReference>
<comment type="caution">
    <text evidence="7">The sequence shown here is derived from an EMBL/GenBank/DDBJ whole genome shotgun (WGS) entry which is preliminary data.</text>
</comment>
<dbReference type="Gene3D" id="3.40.50.1390">
    <property type="entry name" value="Resolvase, N-terminal catalytic domain"/>
    <property type="match status" value="1"/>
</dbReference>
<proteinExistence type="predicted"/>
<evidence type="ECO:0000256" key="4">
    <source>
        <dbReference type="PIRSR" id="PIRSR606118-50"/>
    </source>
</evidence>
<dbReference type="PROSITE" id="PS51736">
    <property type="entry name" value="RECOMBINASES_3"/>
    <property type="match status" value="1"/>
</dbReference>
<accession>A0A916TIF3</accession>
<reference evidence="7" key="2">
    <citation type="submission" date="2020-09" db="EMBL/GenBank/DDBJ databases">
        <authorList>
            <person name="Sun Q."/>
            <person name="Zhou Y."/>
        </authorList>
    </citation>
    <scope>NUCLEOTIDE SEQUENCE</scope>
    <source>
        <strain evidence="7">CGMCC 1.15330</strain>
    </source>
</reference>
<sequence>MRYGYARVSTEEQNLARQRASLALAGCDQVVEEVESGVKARRRLDALLERLQGGDELIVAELDRLGRSTGEAVLLMDELIKRGVQLRVLALPSLDIATNDGRLIADILASLAAHERRRLRERQRQGIAAARSSGRHLGRPQKMNGQQVGEARARLAADEPVPVVARAYGVTPKTLRATLARTGGRAAVPARRSA</sequence>
<protein>
    <submittedName>
        <fullName evidence="7">DNA invertase</fullName>
    </submittedName>
</protein>
<keyword evidence="8" id="KW-1185">Reference proteome</keyword>
<dbReference type="PANTHER" id="PTHR30461">
    <property type="entry name" value="DNA-INVERTASE FROM LAMBDOID PROPHAGE"/>
    <property type="match status" value="1"/>
</dbReference>
<dbReference type="InterPro" id="IPR050639">
    <property type="entry name" value="SSR_resolvase"/>
</dbReference>
<dbReference type="SUPFAM" id="SSF53041">
    <property type="entry name" value="Resolvase-like"/>
    <property type="match status" value="1"/>
</dbReference>
<keyword evidence="1" id="KW-0229">DNA integration</keyword>
<keyword evidence="3" id="KW-0233">DNA recombination</keyword>
<evidence type="ECO:0000256" key="1">
    <source>
        <dbReference type="ARBA" id="ARBA00022908"/>
    </source>
</evidence>
<evidence type="ECO:0000256" key="3">
    <source>
        <dbReference type="ARBA" id="ARBA00023172"/>
    </source>
</evidence>
<keyword evidence="2" id="KW-0238">DNA-binding</keyword>
<dbReference type="CDD" id="cd03768">
    <property type="entry name" value="SR_ResInv"/>
    <property type="match status" value="1"/>
</dbReference>